<dbReference type="PANTHER" id="PTHR44846:SF1">
    <property type="entry name" value="MANNOSYL-D-GLYCERATE TRANSPORT_METABOLISM SYSTEM REPRESSOR MNGR-RELATED"/>
    <property type="match status" value="1"/>
</dbReference>
<evidence type="ECO:0000259" key="4">
    <source>
        <dbReference type="PROSITE" id="PS50949"/>
    </source>
</evidence>
<dbReference type="Gene3D" id="1.10.10.10">
    <property type="entry name" value="Winged helix-like DNA-binding domain superfamily/Winged helix DNA-binding domain"/>
    <property type="match status" value="1"/>
</dbReference>
<comment type="caution">
    <text evidence="5">The sequence shown here is derived from an EMBL/GenBank/DDBJ whole genome shotgun (WGS) entry which is preliminary data.</text>
</comment>
<dbReference type="SMART" id="SM00866">
    <property type="entry name" value="UTRA"/>
    <property type="match status" value="1"/>
</dbReference>
<dbReference type="SUPFAM" id="SSF46785">
    <property type="entry name" value="Winged helix' DNA-binding domain"/>
    <property type="match status" value="1"/>
</dbReference>
<dbReference type="InterPro" id="IPR028978">
    <property type="entry name" value="Chorismate_lyase_/UTRA_dom_sf"/>
</dbReference>
<evidence type="ECO:0000256" key="2">
    <source>
        <dbReference type="ARBA" id="ARBA00023125"/>
    </source>
</evidence>
<keyword evidence="2" id="KW-0238">DNA-binding</keyword>
<evidence type="ECO:0000256" key="3">
    <source>
        <dbReference type="ARBA" id="ARBA00023163"/>
    </source>
</evidence>
<dbReference type="CDD" id="cd07377">
    <property type="entry name" value="WHTH_GntR"/>
    <property type="match status" value="1"/>
</dbReference>
<dbReference type="SMART" id="SM00345">
    <property type="entry name" value="HTH_GNTR"/>
    <property type="match status" value="1"/>
</dbReference>
<proteinExistence type="predicted"/>
<dbReference type="InterPro" id="IPR036388">
    <property type="entry name" value="WH-like_DNA-bd_sf"/>
</dbReference>
<protein>
    <submittedName>
        <fullName evidence="5">GntR family transcriptional regulator</fullName>
    </submittedName>
</protein>
<name>A0ABV6LR67_9BACI</name>
<dbReference type="PANTHER" id="PTHR44846">
    <property type="entry name" value="MANNOSYL-D-GLYCERATE TRANSPORT/METABOLISM SYSTEM REPRESSOR MNGR-RELATED"/>
    <property type="match status" value="1"/>
</dbReference>
<organism evidence="5 6">
    <name type="scientific">Pontibacillus salicampi</name>
    <dbReference type="NCBI Taxonomy" id="1449801"/>
    <lineage>
        <taxon>Bacteria</taxon>
        <taxon>Bacillati</taxon>
        <taxon>Bacillota</taxon>
        <taxon>Bacilli</taxon>
        <taxon>Bacillales</taxon>
        <taxon>Bacillaceae</taxon>
        <taxon>Pontibacillus</taxon>
    </lineage>
</organism>
<dbReference type="InterPro" id="IPR000524">
    <property type="entry name" value="Tscrpt_reg_HTH_GntR"/>
</dbReference>
<keyword evidence="3" id="KW-0804">Transcription</keyword>
<dbReference type="Pfam" id="PF00392">
    <property type="entry name" value="GntR"/>
    <property type="match status" value="1"/>
</dbReference>
<dbReference type="InterPro" id="IPR050679">
    <property type="entry name" value="Bact_HTH_transcr_reg"/>
</dbReference>
<dbReference type="SUPFAM" id="SSF64288">
    <property type="entry name" value="Chorismate lyase-like"/>
    <property type="match status" value="1"/>
</dbReference>
<evidence type="ECO:0000256" key="1">
    <source>
        <dbReference type="ARBA" id="ARBA00023015"/>
    </source>
</evidence>
<dbReference type="RefSeq" id="WP_377349022.1">
    <property type="nucleotide sequence ID" value="NZ_JBHLTP010000011.1"/>
</dbReference>
<evidence type="ECO:0000313" key="5">
    <source>
        <dbReference type="EMBL" id="MFC0524733.1"/>
    </source>
</evidence>
<dbReference type="Gene3D" id="3.40.1410.10">
    <property type="entry name" value="Chorismate lyase-like"/>
    <property type="match status" value="1"/>
</dbReference>
<dbReference type="InterPro" id="IPR036390">
    <property type="entry name" value="WH_DNA-bd_sf"/>
</dbReference>
<keyword evidence="1" id="KW-0805">Transcription regulation</keyword>
<keyword evidence="6" id="KW-1185">Reference proteome</keyword>
<feature type="domain" description="HTH gntR-type" evidence="4">
    <location>
        <begin position="8"/>
        <end position="74"/>
    </location>
</feature>
<dbReference type="Proteomes" id="UP001589836">
    <property type="component" value="Unassembled WGS sequence"/>
</dbReference>
<dbReference type="PROSITE" id="PS50949">
    <property type="entry name" value="HTH_GNTR"/>
    <property type="match status" value="1"/>
</dbReference>
<dbReference type="InterPro" id="IPR011663">
    <property type="entry name" value="UTRA"/>
</dbReference>
<reference evidence="5 6" key="1">
    <citation type="submission" date="2024-09" db="EMBL/GenBank/DDBJ databases">
        <authorList>
            <person name="Sun Q."/>
            <person name="Mori K."/>
        </authorList>
    </citation>
    <scope>NUCLEOTIDE SEQUENCE [LARGE SCALE GENOMIC DNA]</scope>
    <source>
        <strain evidence="5 6">NCAIM B.02529</strain>
    </source>
</reference>
<dbReference type="PRINTS" id="PR00035">
    <property type="entry name" value="HTHGNTR"/>
</dbReference>
<dbReference type="EMBL" id="JBHLTP010000011">
    <property type="protein sequence ID" value="MFC0524733.1"/>
    <property type="molecule type" value="Genomic_DNA"/>
</dbReference>
<sequence length="238" mass="27685">MVHTDSPIPLHIQISTILEKEIKKGLYQEKIPSERELMERFSVSRTTVREAVSRLVQEGTLKKIHGRGTFISEKPPVHEWLSSLNSFTETVENMEMSAGSKLLFAGEETEEDIEGLFDHDDIFRIERLRYADEKPVAVEKHYYPISIGKKLSEYDLEYCTIYDLLEQELDIKLAEAEQFISSEIVQPNESKHLEVSPQSSVLKAERVITDPFGEVVEYYRAYFRPDMYVFRIKTKRMG</sequence>
<gene>
    <name evidence="5" type="ORF">ACFFGV_14240</name>
</gene>
<dbReference type="Pfam" id="PF07702">
    <property type="entry name" value="UTRA"/>
    <property type="match status" value="1"/>
</dbReference>
<evidence type="ECO:0000313" key="6">
    <source>
        <dbReference type="Proteomes" id="UP001589836"/>
    </source>
</evidence>
<accession>A0ABV6LR67</accession>